<proteinExistence type="predicted"/>
<organism evidence="1">
    <name type="scientific">marine sediment metagenome</name>
    <dbReference type="NCBI Taxonomy" id="412755"/>
    <lineage>
        <taxon>unclassified sequences</taxon>
        <taxon>metagenomes</taxon>
        <taxon>ecological metagenomes</taxon>
    </lineage>
</organism>
<reference evidence="1" key="1">
    <citation type="journal article" date="2014" name="Front. Microbiol.">
        <title>High frequency of phylogenetically diverse reductive dehalogenase-homologous genes in deep subseafloor sedimentary metagenomes.</title>
        <authorList>
            <person name="Kawai M."/>
            <person name="Futagami T."/>
            <person name="Toyoda A."/>
            <person name="Takaki Y."/>
            <person name="Nishi S."/>
            <person name="Hori S."/>
            <person name="Arai W."/>
            <person name="Tsubouchi T."/>
            <person name="Morono Y."/>
            <person name="Uchiyama I."/>
            <person name="Ito T."/>
            <person name="Fujiyama A."/>
            <person name="Inagaki F."/>
            <person name="Takami H."/>
        </authorList>
    </citation>
    <scope>NUCLEOTIDE SEQUENCE</scope>
    <source>
        <strain evidence="1">Expedition CK06-06</strain>
    </source>
</reference>
<comment type="caution">
    <text evidence="1">The sequence shown here is derived from an EMBL/GenBank/DDBJ whole genome shotgun (WGS) entry which is preliminary data.</text>
</comment>
<name>X1DQ01_9ZZZZ</name>
<dbReference type="AlphaFoldDB" id="X1DQ01"/>
<feature type="non-terminal residue" evidence="1">
    <location>
        <position position="1"/>
    </location>
</feature>
<accession>X1DQ01</accession>
<gene>
    <name evidence="1" type="ORF">S01H4_60948</name>
</gene>
<protein>
    <submittedName>
        <fullName evidence="1">Uncharacterized protein</fullName>
    </submittedName>
</protein>
<dbReference type="EMBL" id="BART01036041">
    <property type="protein sequence ID" value="GAH07049.1"/>
    <property type="molecule type" value="Genomic_DNA"/>
</dbReference>
<evidence type="ECO:0000313" key="1">
    <source>
        <dbReference type="EMBL" id="GAH07049.1"/>
    </source>
</evidence>
<sequence>IESLGIPWYVSPLVPPGEMQFKDHRGRVLGRIVNIGLGI</sequence>